<reference evidence="1 2" key="1">
    <citation type="submission" date="2014-06" db="EMBL/GenBank/DDBJ databases">
        <authorList>
            <person name="Swart Estienne"/>
        </authorList>
    </citation>
    <scope>NUCLEOTIDE SEQUENCE [LARGE SCALE GENOMIC DNA]</scope>
    <source>
        <strain evidence="1 2">130c</strain>
    </source>
</reference>
<dbReference type="EMBL" id="CCKQ01001895">
    <property type="protein sequence ID" value="CDW72999.1"/>
    <property type="molecule type" value="Genomic_DNA"/>
</dbReference>
<evidence type="ECO:0000313" key="2">
    <source>
        <dbReference type="Proteomes" id="UP000039865"/>
    </source>
</evidence>
<proteinExistence type="predicted"/>
<evidence type="ECO:0000313" key="1">
    <source>
        <dbReference type="EMBL" id="CDW72999.1"/>
    </source>
</evidence>
<dbReference type="AlphaFoldDB" id="A0A077ZTV2"/>
<dbReference type="Proteomes" id="UP000039865">
    <property type="component" value="Unassembled WGS sequence"/>
</dbReference>
<gene>
    <name evidence="1" type="primary">Contig18773.g19920</name>
    <name evidence="1" type="ORF">STYLEM_1967</name>
</gene>
<name>A0A077ZTV2_STYLE</name>
<sequence length="127" mass="15098">MAEEYQPRDIKAEAHFNKIMTSSVTTPFYLRYNLSQENPDLPNFNFGKHFNPRLADESEYFQRLNKLMSCVQKNVDKELTPAQQDKVCEKEFKQLRLAAFSRDTLYHNVNKRLFQNELSVIRNESPY</sequence>
<keyword evidence="2" id="KW-1185">Reference proteome</keyword>
<protein>
    <submittedName>
        <fullName evidence="1">Uncharacterized protein</fullName>
    </submittedName>
</protein>
<dbReference type="InParanoid" id="A0A077ZTV2"/>
<accession>A0A077ZTV2</accession>
<organism evidence="1 2">
    <name type="scientific">Stylonychia lemnae</name>
    <name type="common">Ciliate</name>
    <dbReference type="NCBI Taxonomy" id="5949"/>
    <lineage>
        <taxon>Eukaryota</taxon>
        <taxon>Sar</taxon>
        <taxon>Alveolata</taxon>
        <taxon>Ciliophora</taxon>
        <taxon>Intramacronucleata</taxon>
        <taxon>Spirotrichea</taxon>
        <taxon>Stichotrichia</taxon>
        <taxon>Sporadotrichida</taxon>
        <taxon>Oxytrichidae</taxon>
        <taxon>Stylonychinae</taxon>
        <taxon>Stylonychia</taxon>
    </lineage>
</organism>